<dbReference type="EMBL" id="FQYR01000005">
    <property type="protein sequence ID" value="SHJ95144.1"/>
    <property type="molecule type" value="Genomic_DNA"/>
</dbReference>
<dbReference type="Proteomes" id="UP000184510">
    <property type="component" value="Unassembled WGS sequence"/>
</dbReference>
<keyword evidence="3" id="KW-1185">Reference proteome</keyword>
<evidence type="ECO:0000313" key="2">
    <source>
        <dbReference type="EMBL" id="SHJ95144.1"/>
    </source>
</evidence>
<dbReference type="InParanoid" id="A0A1M6NHQ0"/>
<sequence length="205" mass="22554">MKAFLPALSLGSLLYTSCADKITAPPLPTPPEVDDHGHGIGCSWYCGAPPISINASTTLRDGIHSYDVSNIHDYKKDTVWVEGAEGYGIGESVTFHFDTRAKQYEERENPLGINRLSLINGFARTSTHWSQNSRVKTLKILVNGKYLSTVNLKDTVEPQSVEFPDITFKPGTITQVSFVITDVYPGTHFQDTAIADIFFSGFGVH</sequence>
<evidence type="ECO:0000313" key="3">
    <source>
        <dbReference type="Proteomes" id="UP000184510"/>
    </source>
</evidence>
<dbReference type="OrthoDB" id="185643at2"/>
<organism evidence="2 3">
    <name type="scientific">Rubritalea squalenifaciens DSM 18772</name>
    <dbReference type="NCBI Taxonomy" id="1123071"/>
    <lineage>
        <taxon>Bacteria</taxon>
        <taxon>Pseudomonadati</taxon>
        <taxon>Verrucomicrobiota</taxon>
        <taxon>Verrucomicrobiia</taxon>
        <taxon>Verrucomicrobiales</taxon>
        <taxon>Rubritaleaceae</taxon>
        <taxon>Rubritalea</taxon>
    </lineage>
</organism>
<protein>
    <recommendedName>
        <fullName evidence="1">NAD glycohydrolase translocation F5/8 type C domain-containing protein</fullName>
    </recommendedName>
</protein>
<dbReference type="RefSeq" id="WP_143184434.1">
    <property type="nucleotide sequence ID" value="NZ_FQYR01000005.1"/>
</dbReference>
<accession>A0A1M6NHQ0</accession>
<evidence type="ECO:0000259" key="1">
    <source>
        <dbReference type="Pfam" id="PF25302"/>
    </source>
</evidence>
<name>A0A1M6NHQ0_9BACT</name>
<proteinExistence type="predicted"/>
<dbReference type="STRING" id="1123071.SAMN02745181_2858"/>
<feature type="domain" description="NAD glycohydrolase translocation F5/8 type C" evidence="1">
    <location>
        <begin position="44"/>
        <end position="199"/>
    </location>
</feature>
<dbReference type="InterPro" id="IPR057561">
    <property type="entry name" value="NADase_transloc"/>
</dbReference>
<reference evidence="2 3" key="1">
    <citation type="submission" date="2016-11" db="EMBL/GenBank/DDBJ databases">
        <authorList>
            <person name="Jaros S."/>
            <person name="Januszkiewicz K."/>
            <person name="Wedrychowicz H."/>
        </authorList>
    </citation>
    <scope>NUCLEOTIDE SEQUENCE [LARGE SCALE GENOMIC DNA]</scope>
    <source>
        <strain evidence="2 3">DSM 18772</strain>
    </source>
</reference>
<gene>
    <name evidence="2" type="ORF">SAMN02745181_2858</name>
</gene>
<dbReference type="AlphaFoldDB" id="A0A1M6NHQ0"/>
<dbReference type="Pfam" id="PF25302">
    <property type="entry name" value="NADase_transloc"/>
    <property type="match status" value="1"/>
</dbReference>
<dbReference type="NCBIfam" id="NF047619">
    <property type="entry name" value="NADase_discoid"/>
    <property type="match status" value="1"/>
</dbReference>